<proteinExistence type="inferred from homology"/>
<keyword evidence="5" id="KW-0472">Membrane</keyword>
<dbReference type="AlphaFoldDB" id="A0AAU8BRR9"/>
<dbReference type="InterPro" id="IPR006059">
    <property type="entry name" value="SBP"/>
</dbReference>
<dbReference type="PANTHER" id="PTHR43649">
    <property type="entry name" value="ARABINOSE-BINDING PROTEIN-RELATED"/>
    <property type="match status" value="1"/>
</dbReference>
<accession>A0AAU8BRR9</accession>
<evidence type="ECO:0000256" key="6">
    <source>
        <dbReference type="ARBA" id="ARBA00023139"/>
    </source>
</evidence>
<comment type="similarity">
    <text evidence="2">Belongs to the bacterial solute-binding protein 1 family.</text>
</comment>
<keyword evidence="6" id="KW-0564">Palmitate</keyword>
<reference evidence="9" key="1">
    <citation type="submission" date="2023-01" db="EMBL/GenBank/DDBJ databases">
        <title>Vibrio sp. CB1-14 genome sequencing.</title>
        <authorList>
            <person name="Otstavnykh N."/>
            <person name="Isaeva M."/>
            <person name="Meleshko D."/>
        </authorList>
    </citation>
    <scope>NUCLEOTIDE SEQUENCE</scope>
    <source>
        <strain evidence="9">CB1-14</strain>
    </source>
</reference>
<dbReference type="Gene3D" id="3.40.190.10">
    <property type="entry name" value="Periplasmic binding protein-like II"/>
    <property type="match status" value="2"/>
</dbReference>
<comment type="subcellular location">
    <subcellularLocation>
        <location evidence="1">Periplasm</location>
    </subcellularLocation>
</comment>
<evidence type="ECO:0000256" key="2">
    <source>
        <dbReference type="ARBA" id="ARBA00008520"/>
    </source>
</evidence>
<evidence type="ECO:0000256" key="4">
    <source>
        <dbReference type="ARBA" id="ARBA00022729"/>
    </source>
</evidence>
<dbReference type="RefSeq" id="WP_353499845.1">
    <property type="nucleotide sequence ID" value="NZ_CP115921.1"/>
</dbReference>
<feature type="chain" id="PRO_5043817998" evidence="8">
    <location>
        <begin position="23"/>
        <end position="516"/>
    </location>
</feature>
<dbReference type="Pfam" id="PF13416">
    <property type="entry name" value="SBP_bac_8"/>
    <property type="match status" value="1"/>
</dbReference>
<dbReference type="PANTHER" id="PTHR43649:SF33">
    <property type="entry name" value="POLYGALACTURONAN_RHAMNOGALACTURONAN-BINDING PROTEIN YTCQ"/>
    <property type="match status" value="1"/>
</dbReference>
<dbReference type="GO" id="GO:0042597">
    <property type="term" value="C:periplasmic space"/>
    <property type="evidence" value="ECO:0007669"/>
    <property type="project" value="UniProtKB-SubCell"/>
</dbReference>
<evidence type="ECO:0000256" key="8">
    <source>
        <dbReference type="SAM" id="SignalP"/>
    </source>
</evidence>
<evidence type="ECO:0000313" key="9">
    <source>
        <dbReference type="EMBL" id="XCD18705.1"/>
    </source>
</evidence>
<gene>
    <name evidence="9" type="ORF">PG915_18290</name>
</gene>
<evidence type="ECO:0000256" key="1">
    <source>
        <dbReference type="ARBA" id="ARBA00004418"/>
    </source>
</evidence>
<dbReference type="KEGG" id="vck:PG915_18290"/>
<organism evidence="9">
    <name type="scientific">Vibrio chaetopteri</name>
    <dbReference type="NCBI Taxonomy" id="3016528"/>
    <lineage>
        <taxon>Bacteria</taxon>
        <taxon>Pseudomonadati</taxon>
        <taxon>Pseudomonadota</taxon>
        <taxon>Gammaproteobacteria</taxon>
        <taxon>Vibrionales</taxon>
        <taxon>Vibrionaceae</taxon>
        <taxon>Vibrio</taxon>
    </lineage>
</organism>
<name>A0AAU8BRR9_9VIBR</name>
<evidence type="ECO:0000256" key="7">
    <source>
        <dbReference type="ARBA" id="ARBA00023288"/>
    </source>
</evidence>
<dbReference type="EMBL" id="CP115921">
    <property type="protein sequence ID" value="XCD18705.1"/>
    <property type="molecule type" value="Genomic_DNA"/>
</dbReference>
<keyword evidence="7" id="KW-0449">Lipoprotein</keyword>
<protein>
    <submittedName>
        <fullName evidence="9">Extracellular solute-binding protein</fullName>
    </submittedName>
</protein>
<keyword evidence="4 8" id="KW-0732">Signal</keyword>
<evidence type="ECO:0000256" key="5">
    <source>
        <dbReference type="ARBA" id="ARBA00023136"/>
    </source>
</evidence>
<dbReference type="InterPro" id="IPR050490">
    <property type="entry name" value="Bact_solute-bd_prot1"/>
</dbReference>
<evidence type="ECO:0000256" key="3">
    <source>
        <dbReference type="ARBA" id="ARBA00022475"/>
    </source>
</evidence>
<feature type="signal peptide" evidence="8">
    <location>
        <begin position="1"/>
        <end position="22"/>
    </location>
</feature>
<sequence length="516" mass="58799">MNVKITALSTLIAATLAAPAFAAEDGAYKVADKPIKLDIHLHQKKFVYNNDWPVEKEAARLTNVHLNNVASMATTKSEEAFNLLIASGDLPDIVGGSSMKNNVNTYGPEGAFVPLNKLIEEHAPNIKAFFDANPDVWASIKASDGNVYYIPYLPDGKYGRGYFVRYDWLEKLGLEPPKNVDEMYEVLKAFRDNDPNGNGKKDEVPFFARHWQEMVRLVTLWDGRTSGSDVFHDFHVIDGQIKHGYAQENYKVGIQNLAKWYQEGLIDAEVFTRGSRSREYLLSADLGGMTHDWFASTSGYNDSLADKVEGFQFKAFAPPASISGKRVEEHRRAKVKPDGWAISYTNEHPIETIKYFDFWFTQEGKRLANFGIQGEHYELVDGKPVFKKEILEADTPVNAQMWAIGAQVQRGFPMDYQNEVQWSNKYALEGIALYDQGDYLLEPFMGVSLNTKEKDIYDKHWVTIRDYMVEMQQAWILGSRDIEKDWPNYQKSIERMGYKKVVSAMQAAYDRAYKTN</sequence>
<dbReference type="SUPFAM" id="SSF53850">
    <property type="entry name" value="Periplasmic binding protein-like II"/>
    <property type="match status" value="1"/>
</dbReference>
<keyword evidence="3" id="KW-1003">Cell membrane</keyword>